<evidence type="ECO:0000313" key="1">
    <source>
        <dbReference type="EMBL" id="GMH58587.1"/>
    </source>
</evidence>
<dbReference type="AlphaFoldDB" id="A0A9W6ZQE8"/>
<protein>
    <submittedName>
        <fullName evidence="1">Uncharacterized protein</fullName>
    </submittedName>
</protein>
<dbReference type="Proteomes" id="UP001162640">
    <property type="component" value="Unassembled WGS sequence"/>
</dbReference>
<comment type="caution">
    <text evidence="1">The sequence shown here is derived from an EMBL/GenBank/DDBJ whole genome shotgun (WGS) entry which is preliminary data.</text>
</comment>
<accession>A0A9W6ZQE8</accession>
<sequence length="76" mass="8653">MNIAILYMDGTKDYVKATELYENGVKGFEAQFGKDHEYPKKAIGQLKVCLEKSGNEEKLAELKREYPFGAFCLLND</sequence>
<reference evidence="2" key="1">
    <citation type="journal article" date="2023" name="Commun. Biol.">
        <title>Genome analysis of Parmales, the sister group of diatoms, reveals the evolutionary specialization of diatoms from phago-mixotrophs to photoautotrophs.</title>
        <authorList>
            <person name="Ban H."/>
            <person name="Sato S."/>
            <person name="Yoshikawa S."/>
            <person name="Yamada K."/>
            <person name="Nakamura Y."/>
            <person name="Ichinomiya M."/>
            <person name="Sato N."/>
            <person name="Blanc-Mathieu R."/>
            <person name="Endo H."/>
            <person name="Kuwata A."/>
            <person name="Ogata H."/>
        </authorList>
    </citation>
    <scope>NUCLEOTIDE SEQUENCE [LARGE SCALE GENOMIC DNA]</scope>
</reference>
<dbReference type="EMBL" id="BLQM01000065">
    <property type="protein sequence ID" value="GMH58587.1"/>
    <property type="molecule type" value="Genomic_DNA"/>
</dbReference>
<organism evidence="1 2">
    <name type="scientific">Triparma laevis f. inornata</name>
    <dbReference type="NCBI Taxonomy" id="1714386"/>
    <lineage>
        <taxon>Eukaryota</taxon>
        <taxon>Sar</taxon>
        <taxon>Stramenopiles</taxon>
        <taxon>Ochrophyta</taxon>
        <taxon>Bolidophyceae</taxon>
        <taxon>Parmales</taxon>
        <taxon>Triparmaceae</taxon>
        <taxon>Triparma</taxon>
    </lineage>
</organism>
<proteinExistence type="predicted"/>
<name>A0A9W6ZQE8_9STRA</name>
<evidence type="ECO:0000313" key="2">
    <source>
        <dbReference type="Proteomes" id="UP001162640"/>
    </source>
</evidence>
<gene>
    <name evidence="1" type="ORF">TL16_g02644</name>
</gene>